<keyword evidence="5" id="KW-0378">Hydrolase</keyword>
<dbReference type="InterPro" id="IPR012340">
    <property type="entry name" value="NA-bd_OB-fold"/>
</dbReference>
<organism evidence="13 14">
    <name type="scientific">Tritrichomonas foetus</name>
    <dbReference type="NCBI Taxonomy" id="1144522"/>
    <lineage>
        <taxon>Eukaryota</taxon>
        <taxon>Metamonada</taxon>
        <taxon>Parabasalia</taxon>
        <taxon>Tritrichomonadida</taxon>
        <taxon>Tritrichomonadidae</taxon>
        <taxon>Tritrichomonas</taxon>
    </lineage>
</organism>
<dbReference type="SMART" id="SM00955">
    <property type="entry name" value="RNB"/>
    <property type="match status" value="1"/>
</dbReference>
<keyword evidence="3" id="KW-0698">rRNA processing</keyword>
<evidence type="ECO:0000256" key="10">
    <source>
        <dbReference type="ARBA" id="ARBA00077930"/>
    </source>
</evidence>
<dbReference type="Gene3D" id="2.40.50.690">
    <property type="match status" value="1"/>
</dbReference>
<evidence type="ECO:0000256" key="8">
    <source>
        <dbReference type="ARBA" id="ARBA00022884"/>
    </source>
</evidence>
<dbReference type="PANTHER" id="PTHR23355:SF35">
    <property type="entry name" value="EXOSOME COMPLEX EXONUCLEASE RRP44"/>
    <property type="match status" value="1"/>
</dbReference>
<reference evidence="13" key="1">
    <citation type="submission" date="2016-10" db="EMBL/GenBank/DDBJ databases">
        <authorList>
            <person name="Benchimol M."/>
            <person name="Almeida L.G."/>
            <person name="Vasconcelos A.T."/>
            <person name="Perreira-Neves A."/>
            <person name="Rosa I.A."/>
            <person name="Tasca T."/>
            <person name="Bogo M.R."/>
            <person name="de Souza W."/>
        </authorList>
    </citation>
    <scope>NUCLEOTIDE SEQUENCE [LARGE SCALE GENOMIC DNA]</scope>
    <source>
        <strain evidence="13">K</strain>
    </source>
</reference>
<keyword evidence="14" id="KW-1185">Reference proteome</keyword>
<keyword evidence="8" id="KW-0694">RNA-binding</keyword>
<dbReference type="GO" id="GO:0004519">
    <property type="term" value="F:endonuclease activity"/>
    <property type="evidence" value="ECO:0007669"/>
    <property type="project" value="TreeGrafter"/>
</dbReference>
<dbReference type="InterPro" id="IPR041505">
    <property type="entry name" value="Dis3_CSD2"/>
</dbReference>
<dbReference type="GO" id="GO:0003723">
    <property type="term" value="F:RNA binding"/>
    <property type="evidence" value="ECO:0007669"/>
    <property type="project" value="UniProtKB-KW"/>
</dbReference>
<dbReference type="GO" id="GO:0000176">
    <property type="term" value="C:nuclear exosome (RNase complex)"/>
    <property type="evidence" value="ECO:0007669"/>
    <property type="project" value="TreeGrafter"/>
</dbReference>
<dbReference type="PROSITE" id="PS01175">
    <property type="entry name" value="RIBONUCLEASE_II"/>
    <property type="match status" value="1"/>
</dbReference>
<dbReference type="AlphaFoldDB" id="A0A1J4KU95"/>
<evidence type="ECO:0000256" key="4">
    <source>
        <dbReference type="ARBA" id="ARBA00022722"/>
    </source>
</evidence>
<evidence type="ECO:0000256" key="1">
    <source>
        <dbReference type="ARBA" id="ARBA00004123"/>
    </source>
</evidence>
<dbReference type="PANTHER" id="PTHR23355">
    <property type="entry name" value="RIBONUCLEASE"/>
    <property type="match status" value="1"/>
</dbReference>
<dbReference type="InterPro" id="IPR001900">
    <property type="entry name" value="RNase_II/R"/>
</dbReference>
<evidence type="ECO:0000256" key="7">
    <source>
        <dbReference type="ARBA" id="ARBA00022839"/>
    </source>
</evidence>
<dbReference type="EMBL" id="MLAK01000543">
    <property type="protein sequence ID" value="OHT13332.1"/>
    <property type="molecule type" value="Genomic_DNA"/>
</dbReference>
<keyword evidence="9" id="KW-0539">Nucleus</keyword>
<dbReference type="SUPFAM" id="SSF50249">
    <property type="entry name" value="Nucleic acid-binding proteins"/>
    <property type="match status" value="3"/>
</dbReference>
<dbReference type="InterPro" id="IPR022966">
    <property type="entry name" value="RNase_II/R_CS"/>
</dbReference>
<protein>
    <recommendedName>
        <fullName evidence="10">Ribosomal RNA-processing protein 44</fullName>
    </recommendedName>
</protein>
<evidence type="ECO:0000256" key="2">
    <source>
        <dbReference type="ARBA" id="ARBA00005785"/>
    </source>
</evidence>
<accession>A0A1J4KU95</accession>
<keyword evidence="6" id="KW-0271">Exosome</keyword>
<keyword evidence="7" id="KW-0269">Exonuclease</keyword>
<evidence type="ECO:0000313" key="13">
    <source>
        <dbReference type="EMBL" id="OHT13332.1"/>
    </source>
</evidence>
<dbReference type="GO" id="GO:0000175">
    <property type="term" value="F:3'-5'-RNA exonuclease activity"/>
    <property type="evidence" value="ECO:0007669"/>
    <property type="project" value="UniProtKB-ARBA"/>
</dbReference>
<dbReference type="FunFam" id="2.40.50.700:FF:000001">
    <property type="entry name" value="Exosome complex exonuclease exoribonuclease (Rrp44)"/>
    <property type="match status" value="1"/>
</dbReference>
<dbReference type="Pfam" id="PF17215">
    <property type="entry name" value="Rrp44_S1"/>
    <property type="match status" value="1"/>
</dbReference>
<evidence type="ECO:0000256" key="11">
    <source>
        <dbReference type="RuleBase" id="RU003901"/>
    </source>
</evidence>
<dbReference type="GO" id="GO:0006364">
    <property type="term" value="P:rRNA processing"/>
    <property type="evidence" value="ECO:0007669"/>
    <property type="project" value="UniProtKB-KW"/>
</dbReference>
<dbReference type="GO" id="GO:0000177">
    <property type="term" value="C:cytoplasmic exosome (RNase complex)"/>
    <property type="evidence" value="ECO:0007669"/>
    <property type="project" value="TreeGrafter"/>
</dbReference>
<dbReference type="Pfam" id="PF17849">
    <property type="entry name" value="OB_Dis3"/>
    <property type="match status" value="1"/>
</dbReference>
<gene>
    <name evidence="13" type="ORF">TRFO_16535</name>
</gene>
<dbReference type="GO" id="GO:0016075">
    <property type="term" value="P:rRNA catabolic process"/>
    <property type="evidence" value="ECO:0007669"/>
    <property type="project" value="TreeGrafter"/>
</dbReference>
<proteinExistence type="inferred from homology"/>
<dbReference type="Proteomes" id="UP000179807">
    <property type="component" value="Unassembled WGS sequence"/>
</dbReference>
<dbReference type="Gene3D" id="2.40.50.140">
    <property type="entry name" value="Nucleic acid-binding proteins"/>
    <property type="match status" value="1"/>
</dbReference>
<dbReference type="RefSeq" id="XP_068366468.1">
    <property type="nucleotide sequence ID" value="XM_068499037.1"/>
</dbReference>
<evidence type="ECO:0000259" key="12">
    <source>
        <dbReference type="SMART" id="SM00955"/>
    </source>
</evidence>
<comment type="subcellular location">
    <subcellularLocation>
        <location evidence="1">Nucleus</location>
    </subcellularLocation>
</comment>
<evidence type="ECO:0000256" key="3">
    <source>
        <dbReference type="ARBA" id="ARBA00022552"/>
    </source>
</evidence>
<comment type="caution">
    <text evidence="13">The sequence shown here is derived from an EMBL/GenBank/DDBJ whole genome shotgun (WGS) entry which is preliminary data.</text>
</comment>
<name>A0A1J4KU95_9EUKA</name>
<dbReference type="InterPro" id="IPR033770">
    <property type="entry name" value="RRP44_S1"/>
</dbReference>
<dbReference type="Pfam" id="PF00773">
    <property type="entry name" value="RNB"/>
    <property type="match status" value="1"/>
</dbReference>
<evidence type="ECO:0000313" key="14">
    <source>
        <dbReference type="Proteomes" id="UP000179807"/>
    </source>
</evidence>
<dbReference type="GO" id="GO:0071031">
    <property type="term" value="P:nuclear mRNA surveillance of mRNA 3'-end processing"/>
    <property type="evidence" value="ECO:0007669"/>
    <property type="project" value="TreeGrafter"/>
</dbReference>
<keyword evidence="4" id="KW-0540">Nuclease</keyword>
<sequence length="884" mass="101477">MDFPNRPSHRTVLLHTRRGNVIRLSREHYLRDDIDCRLPGKSDSPFTTEDAKYVLVLDSETILNQIDAFSNEFFINVVILETTYDMIRTKSRAKQNQLDKILRTPEKHFMVFANDHFRATYVEQGKDMTSQQMRELSVIRALQYLGMEPHSLPIIYLTNTNEDCERFKKLADENKDDTHFPNSQFSIDTVHHWAEDKRDLPELLTSPDSAATGEQIYPEHLSILEVHRLVDKGEAFIGVFSLSQFSREEATVRTQNNGEIIIQNKINQNRAIDGDLVAVQLLPESEFITVGQQSFQTGKVIAIMKSQARVICGTIQEPQTIFNDWQNVIVVPMDSSLPKIRIRTRQVQQLIGARVQVAIDGWNANSRYPSGHYISTIGSSGDIHTESEVILLTHQIPHQNFPPAVIECLPPENYKPTEEEIAKRRDLRDRMVCSIDPPGCVDIDDALHYKDLNDDECEVGIHIADVSYFVREGTAIDLEARERGTTVYLVEKRINMLPGLLSENLCSLMGNVERFAFSVVAKMDKKTAETKEVWFGRTIIKNRDAMSYQKAQEIVDDPNDQSEMANNIRGLLYLSRILKQKRFDAGALKLSSPQLHFVLDSETKEPLKGELYEHREVNSLVEEFMLYANIEVAKRIYKEFPQSAMLRRHEPPLAARFEFINNALKRFNVQLDPESNKSLTETLDLVKDKNASLDDIVRIMTTRCMQFAKYFASGSQNYDNFRHYGLATPIYTHFTSPIRRYADLLVHRQLAIACGAEPLTDNLASKNVMNAIADNLNFRHRMAQEAGRDSAQLFMMEMLRKTPNRIEEGKVIRIKPTVFVVLLEQFGVEGHVHVEGEEWHFNEDEEYLQCGDLIIRIFDTVKVKVNVTPMNMHGRSRLDLQLVD</sequence>
<dbReference type="VEuPathDB" id="TrichDB:TRFO_16535"/>
<dbReference type="OrthoDB" id="372421at2759"/>
<dbReference type="Gene3D" id="2.40.50.700">
    <property type="match status" value="1"/>
</dbReference>
<dbReference type="InterPro" id="IPR050180">
    <property type="entry name" value="RNR_Ribonuclease"/>
</dbReference>
<comment type="similarity">
    <text evidence="2 11">Belongs to the RNR ribonuclease family.</text>
</comment>
<feature type="domain" description="RNB" evidence="12">
    <location>
        <begin position="424"/>
        <end position="756"/>
    </location>
</feature>
<dbReference type="GeneID" id="94833741"/>
<evidence type="ECO:0000256" key="5">
    <source>
        <dbReference type="ARBA" id="ARBA00022801"/>
    </source>
</evidence>
<dbReference type="Gene3D" id="3.40.50.1010">
    <property type="entry name" value="5'-nuclease"/>
    <property type="match status" value="1"/>
</dbReference>
<evidence type="ECO:0000256" key="9">
    <source>
        <dbReference type="ARBA" id="ARBA00023242"/>
    </source>
</evidence>
<evidence type="ECO:0000256" key="6">
    <source>
        <dbReference type="ARBA" id="ARBA00022835"/>
    </source>
</evidence>